<protein>
    <submittedName>
        <fullName evidence="1">Uncharacterized protein</fullName>
    </submittedName>
</protein>
<evidence type="ECO:0000313" key="1">
    <source>
        <dbReference type="EMBL" id="QIB68999.1"/>
    </source>
</evidence>
<dbReference type="RefSeq" id="WP_163065869.1">
    <property type="nucleotide sequence ID" value="NZ_CP048649.1"/>
</dbReference>
<organism evidence="1 2">
    <name type="scientific">Aminipila butyrica</name>
    <dbReference type="NCBI Taxonomy" id="433296"/>
    <lineage>
        <taxon>Bacteria</taxon>
        <taxon>Bacillati</taxon>
        <taxon>Bacillota</taxon>
        <taxon>Clostridia</taxon>
        <taxon>Peptostreptococcales</taxon>
        <taxon>Anaerovoracaceae</taxon>
        <taxon>Aminipila</taxon>
    </lineage>
</organism>
<accession>A0A858BUY4</accession>
<name>A0A858BUY4_9FIRM</name>
<keyword evidence="2" id="KW-1185">Reference proteome</keyword>
<dbReference type="KEGG" id="abut:Ami103574_06530"/>
<dbReference type="AlphaFoldDB" id="A0A858BUY4"/>
<proteinExistence type="predicted"/>
<gene>
    <name evidence="1" type="ORF">Ami103574_06530</name>
</gene>
<evidence type="ECO:0000313" key="2">
    <source>
        <dbReference type="Proteomes" id="UP000466848"/>
    </source>
</evidence>
<reference evidence="1 2" key="1">
    <citation type="submission" date="2020-02" db="EMBL/GenBank/DDBJ databases">
        <authorList>
            <person name="Kim Y.B."/>
            <person name="Roh S.W."/>
        </authorList>
    </citation>
    <scope>NUCLEOTIDE SEQUENCE [LARGE SCALE GENOMIC DNA]</scope>
    <source>
        <strain evidence="1 2">DSM 103574</strain>
    </source>
</reference>
<dbReference type="Proteomes" id="UP000466848">
    <property type="component" value="Chromosome"/>
</dbReference>
<sequence length="157" mass="18631">MDYQEYFLQVKDKFINTTRTNIGGFDALVIYDEVFKWRWLATKLKIFSFVTYADKIDEHLIKSYTQNCLHYACKHKKGLPRGLQNGVVSYSILVSDNIDSSAISFVSQRPTKHWSAFEMPILVDLSKKELYYYKENMIWGALYDSFLNEYILRNFKF</sequence>
<dbReference type="EMBL" id="CP048649">
    <property type="protein sequence ID" value="QIB68999.1"/>
    <property type="molecule type" value="Genomic_DNA"/>
</dbReference>